<dbReference type="Pfam" id="PF21771">
    <property type="entry name" value="CFAP58_CC"/>
    <property type="match status" value="1"/>
</dbReference>
<feature type="coiled-coil region" evidence="2">
    <location>
        <begin position="503"/>
        <end position="544"/>
    </location>
</feature>
<dbReference type="AlphaFoldDB" id="A0A7R8CY11"/>
<dbReference type="GO" id="GO:0005856">
    <property type="term" value="C:cytoskeleton"/>
    <property type="evidence" value="ECO:0007669"/>
    <property type="project" value="TreeGrafter"/>
</dbReference>
<keyword evidence="6" id="KW-1185">Reference proteome</keyword>
<dbReference type="InterPro" id="IPR049270">
    <property type="entry name" value="CFAP58_CC"/>
</dbReference>
<reference evidence="5" key="1">
    <citation type="submission" date="2021-02" db="EMBL/GenBank/DDBJ databases">
        <authorList>
            <person name="Bekaert M."/>
        </authorList>
    </citation>
    <scope>NUCLEOTIDE SEQUENCE</scope>
    <source>
        <strain evidence="5">IoA-00</strain>
    </source>
</reference>
<accession>A0A7R8CY11</accession>
<evidence type="ECO:0000256" key="1">
    <source>
        <dbReference type="ARBA" id="ARBA00023054"/>
    </source>
</evidence>
<evidence type="ECO:0000256" key="3">
    <source>
        <dbReference type="SAM" id="MobiDB-lite"/>
    </source>
</evidence>
<dbReference type="Proteomes" id="UP000675881">
    <property type="component" value="Chromosome 6"/>
</dbReference>
<keyword evidence="1 2" id="KW-0175">Coiled coil</keyword>
<organism evidence="5 6">
    <name type="scientific">Lepeophtheirus salmonis</name>
    <name type="common">Salmon louse</name>
    <name type="synonym">Caligus salmonis</name>
    <dbReference type="NCBI Taxonomy" id="72036"/>
    <lineage>
        <taxon>Eukaryota</taxon>
        <taxon>Metazoa</taxon>
        <taxon>Ecdysozoa</taxon>
        <taxon>Arthropoda</taxon>
        <taxon>Crustacea</taxon>
        <taxon>Multicrustacea</taxon>
        <taxon>Hexanauplia</taxon>
        <taxon>Copepoda</taxon>
        <taxon>Siphonostomatoida</taxon>
        <taxon>Caligidae</taxon>
        <taxon>Lepeophtheirus</taxon>
    </lineage>
</organism>
<feature type="region of interest" description="Disordered" evidence="3">
    <location>
        <begin position="1"/>
        <end position="24"/>
    </location>
</feature>
<feature type="coiled-coil region" evidence="2">
    <location>
        <begin position="328"/>
        <end position="369"/>
    </location>
</feature>
<evidence type="ECO:0000313" key="5">
    <source>
        <dbReference type="EMBL" id="CAF2966260.1"/>
    </source>
</evidence>
<sequence>MSENENNLGEDLLQDADPDSFSCISETEDISGATSLGNDDDAAYLALCSEIREVLAELAQDKAMDAFRGEYEKLFNALEKSHCREKRLGTKCQELQSEIASQAAKVDAINDKSLEDKENIASLKKEIDKAWKIVDITQEREERARETIEALNTEIQNLSKTVEEKTLGAEDTNVNELRKLRDELIAQKDSLSNEVSKLKERVKQLTEENETLGIDKESLETSIHQLKDDLSSRTNEMNREIRRKERTEREVKTLKVDVERKRNEIKLAEKSVESLKERLNTLQRSFETQSSTISQLEQENISKCGELSNKEEIINRMKSEKSVLGKNLEEFKKSKEANDKVIKEAQDEKNQLKEETKKAMTSINEIKRQLIVEKKRGEKLKSEITTKDLETKRNDEVLVRLKREIKNKIRELTDLKRQIAEMERISDKQNCFVMKVEEERDRQILESSSLTKKIESLMDNLRDSEGTSYNYQKRISSIESTLNQQQTIYQAVRNDRIALNRSLAESKDENSDLKTKLRVLNHQFDQLKEEITVKEKNLAKETHERIRISKAMNQMNIELNNKKK</sequence>
<evidence type="ECO:0000313" key="6">
    <source>
        <dbReference type="Proteomes" id="UP000675881"/>
    </source>
</evidence>
<dbReference type="OrthoDB" id="6370487at2759"/>
<feature type="coiled-coil region" evidence="2">
    <location>
        <begin position="398"/>
        <end position="425"/>
    </location>
</feature>
<gene>
    <name evidence="5" type="ORF">LSAA_11926</name>
</gene>
<dbReference type="Gene3D" id="1.10.287.1490">
    <property type="match status" value="1"/>
</dbReference>
<dbReference type="PANTHER" id="PTHR32083:SF0">
    <property type="entry name" value="CILIA AND FLAGELLA-ASSOCIATED PROTEIN 58"/>
    <property type="match status" value="1"/>
</dbReference>
<dbReference type="PANTHER" id="PTHR32083">
    <property type="entry name" value="CILIA AND FLAGELLA-ASSOCIATED PROTEIN 58-RELATED"/>
    <property type="match status" value="1"/>
</dbReference>
<feature type="coiled-coil region" evidence="2">
    <location>
        <begin position="92"/>
        <end position="299"/>
    </location>
</feature>
<protein>
    <submittedName>
        <fullName evidence="5">(salmon louse) hypothetical protein</fullName>
    </submittedName>
</protein>
<feature type="domain" description="Cilia- and flagella-associated protein 58 central coiled coil" evidence="4">
    <location>
        <begin position="414"/>
        <end position="561"/>
    </location>
</feature>
<proteinExistence type="predicted"/>
<evidence type="ECO:0000259" key="4">
    <source>
        <dbReference type="Pfam" id="PF21771"/>
    </source>
</evidence>
<name>A0A7R8CY11_LEPSM</name>
<dbReference type="EMBL" id="HG994585">
    <property type="protein sequence ID" value="CAF2966260.1"/>
    <property type="molecule type" value="Genomic_DNA"/>
</dbReference>
<evidence type="ECO:0000256" key="2">
    <source>
        <dbReference type="SAM" id="Coils"/>
    </source>
</evidence>